<feature type="region of interest" description="Disordered" evidence="7">
    <location>
        <begin position="205"/>
        <end position="251"/>
    </location>
</feature>
<keyword evidence="10" id="KW-1185">Reference proteome</keyword>
<comment type="subcellular location">
    <subcellularLocation>
        <location evidence="2">Cytoplasm</location>
    </subcellularLocation>
    <subcellularLocation>
        <location evidence="1">Endomembrane system</location>
        <topology evidence="1">Peripheral membrane protein</topology>
    </subcellularLocation>
</comment>
<dbReference type="PANTHER" id="PTHR23157:SF25">
    <property type="entry name" value="GRIP AND COILED-COIL DOMAIN-CONTAINING PROTEIN 1"/>
    <property type="match status" value="1"/>
</dbReference>
<feature type="region of interest" description="Disordered" evidence="7">
    <location>
        <begin position="310"/>
        <end position="329"/>
    </location>
</feature>
<evidence type="ECO:0000256" key="3">
    <source>
        <dbReference type="ARBA" id="ARBA00022490"/>
    </source>
</evidence>
<evidence type="ECO:0000259" key="8">
    <source>
        <dbReference type="PROSITE" id="PS50913"/>
    </source>
</evidence>
<sequence>MDYSTADKQQLIDKIKERDHKIERYEKRLTDVVVAFKNLQKEKAALEDTLQQVNFASTSRNKRPSPHRTAASTTAETTNDEGEDDSSAGVTSEAAEAYEARIAKLLESVNALTQQKNELSATYQADKRILREEFEHTIAEQKRDLESCAIVRRDLEAQLNEFRSRARQQAKVEQDTSALSSRLAAETAAREEAESQLADLRRQLSNASRSLTSQEASHRRAVAQLERSMESRLAEAAASTGQRESRSDELEARVAQLAASLGEAERRRQADARSAGRLRERLEDLDRENRELRLQLQNAASAASAASTASAADCGGGSSGGSGGNSSAVHPVAVVEPVQRRSLAQQLSTESAKSDEAYSLAYLYSSSGAANQSDPTADELHSACQEQIRELRAELDSCRLRLLTAPPTPPALVFSHTQPPPFPQQQQQQQQQSELQRLQRDLRNCRERCQSLEADAASRDRAQQERLATAERRHRDEMASLRRELTARALEAEAELAKHRDRTLRLLAEKDAELKEAQRVPAASSTGRTASVSAAAAAAAAAGGSSEADETLLLSNLRSGAAACASVHSQLEGALAQADMAALRDARRQAEHRLRCLQAELAEQRQIIADLRVQLARCQQPTQESVEYVRNLVYRYLTLSDDGRTKRTVLTAMCTVLNFSDSERHKALQKQFPTSSWW</sequence>
<dbReference type="GO" id="GO:0005794">
    <property type="term" value="C:Golgi apparatus"/>
    <property type="evidence" value="ECO:0007669"/>
    <property type="project" value="TreeGrafter"/>
</dbReference>
<feature type="coiled-coil region" evidence="6">
    <location>
        <begin position="580"/>
        <end position="614"/>
    </location>
</feature>
<dbReference type="OrthoDB" id="9898580at2759"/>
<feature type="compositionally biased region" description="Polar residues" evidence="7">
    <location>
        <begin position="205"/>
        <end position="215"/>
    </location>
</feature>
<reference evidence="9 10" key="1">
    <citation type="submission" date="2017-06" db="EMBL/GenBank/DDBJ databases">
        <title>A platform for efficient transgenesis in Macrostomum lignano, a flatworm model organism for stem cell research.</title>
        <authorList>
            <person name="Berezikov E."/>
        </authorList>
    </citation>
    <scope>NUCLEOTIDE SEQUENCE [LARGE SCALE GENOMIC DNA]</scope>
    <source>
        <strain evidence="9">DV1</strain>
        <tissue evidence="9">Whole organism</tissue>
    </source>
</reference>
<dbReference type="InterPro" id="IPR051952">
    <property type="entry name" value="Golgi-autophagy_related"/>
</dbReference>
<protein>
    <recommendedName>
        <fullName evidence="8">GRIP domain-containing protein</fullName>
    </recommendedName>
</protein>
<keyword evidence="3" id="KW-0963">Cytoplasm</keyword>
<gene>
    <name evidence="9" type="ORF">BOX15_Mlig017685g2</name>
</gene>
<feature type="region of interest" description="Disordered" evidence="7">
    <location>
        <begin position="55"/>
        <end position="93"/>
    </location>
</feature>
<dbReference type="Pfam" id="PF01465">
    <property type="entry name" value="GRIP"/>
    <property type="match status" value="1"/>
</dbReference>
<organism evidence="9 10">
    <name type="scientific">Macrostomum lignano</name>
    <dbReference type="NCBI Taxonomy" id="282301"/>
    <lineage>
        <taxon>Eukaryota</taxon>
        <taxon>Metazoa</taxon>
        <taxon>Spiralia</taxon>
        <taxon>Lophotrochozoa</taxon>
        <taxon>Platyhelminthes</taxon>
        <taxon>Rhabditophora</taxon>
        <taxon>Macrostomorpha</taxon>
        <taxon>Macrostomida</taxon>
        <taxon>Macrostomidae</taxon>
        <taxon>Macrostomum</taxon>
    </lineage>
</organism>
<dbReference type="EMBL" id="NIVC01000751">
    <property type="protein sequence ID" value="PAA77316.1"/>
    <property type="molecule type" value="Genomic_DNA"/>
</dbReference>
<feature type="coiled-coil region" evidence="6">
    <location>
        <begin position="95"/>
        <end position="122"/>
    </location>
</feature>
<evidence type="ECO:0000256" key="5">
    <source>
        <dbReference type="ARBA" id="ARBA00023136"/>
    </source>
</evidence>
<evidence type="ECO:0000256" key="7">
    <source>
        <dbReference type="SAM" id="MobiDB-lite"/>
    </source>
</evidence>
<dbReference type="AlphaFoldDB" id="A0A267FUA3"/>
<evidence type="ECO:0000313" key="10">
    <source>
        <dbReference type="Proteomes" id="UP000215902"/>
    </source>
</evidence>
<feature type="region of interest" description="Disordered" evidence="7">
    <location>
        <begin position="454"/>
        <end position="473"/>
    </location>
</feature>
<dbReference type="PANTHER" id="PTHR23157">
    <property type="entry name" value="GRIP AND COILED-COIL DOMAIN-CONTAINING PROTEIN 1"/>
    <property type="match status" value="1"/>
</dbReference>
<keyword evidence="4 6" id="KW-0175">Coiled coil</keyword>
<accession>A0A267FUA3</accession>
<evidence type="ECO:0000256" key="1">
    <source>
        <dbReference type="ARBA" id="ARBA00004184"/>
    </source>
</evidence>
<dbReference type="Proteomes" id="UP000215902">
    <property type="component" value="Unassembled WGS sequence"/>
</dbReference>
<proteinExistence type="predicted"/>
<dbReference type="SMART" id="SM00755">
    <property type="entry name" value="Grip"/>
    <property type="match status" value="1"/>
</dbReference>
<dbReference type="Gene3D" id="1.10.220.60">
    <property type="entry name" value="GRIP domain"/>
    <property type="match status" value="1"/>
</dbReference>
<dbReference type="PROSITE" id="PS50913">
    <property type="entry name" value="GRIP"/>
    <property type="match status" value="1"/>
</dbReference>
<dbReference type="InterPro" id="IPR000237">
    <property type="entry name" value="GRIP_dom"/>
</dbReference>
<evidence type="ECO:0000313" key="9">
    <source>
        <dbReference type="EMBL" id="PAA77316.1"/>
    </source>
</evidence>
<comment type="caution">
    <text evidence="9">The sequence shown here is derived from an EMBL/GenBank/DDBJ whole genome shotgun (WGS) entry which is preliminary data.</text>
</comment>
<evidence type="ECO:0000256" key="2">
    <source>
        <dbReference type="ARBA" id="ARBA00004496"/>
    </source>
</evidence>
<keyword evidence="5" id="KW-0472">Membrane</keyword>
<feature type="compositionally biased region" description="Gly residues" evidence="7">
    <location>
        <begin position="314"/>
        <end position="324"/>
    </location>
</feature>
<feature type="domain" description="GRIP" evidence="8">
    <location>
        <begin position="619"/>
        <end position="670"/>
    </location>
</feature>
<dbReference type="STRING" id="282301.A0A267FUA3"/>
<feature type="region of interest" description="Disordered" evidence="7">
    <location>
        <begin position="409"/>
        <end position="434"/>
    </location>
</feature>
<evidence type="ECO:0000256" key="4">
    <source>
        <dbReference type="ARBA" id="ARBA00023054"/>
    </source>
</evidence>
<evidence type="ECO:0000256" key="6">
    <source>
        <dbReference type="SAM" id="Coils"/>
    </source>
</evidence>
<name>A0A267FUA3_9PLAT</name>